<dbReference type="InterPro" id="IPR013785">
    <property type="entry name" value="Aldolase_TIM"/>
</dbReference>
<dbReference type="PROSITE" id="PS00912">
    <property type="entry name" value="DHODEHASE_2"/>
    <property type="match status" value="1"/>
</dbReference>
<dbReference type="NCBIfam" id="TIGR01037">
    <property type="entry name" value="pyrD_sub1_fam"/>
    <property type="match status" value="1"/>
</dbReference>
<evidence type="ECO:0000256" key="12">
    <source>
        <dbReference type="HAMAP-Rule" id="MF_00224"/>
    </source>
</evidence>
<dbReference type="CDD" id="cd04740">
    <property type="entry name" value="DHOD_1B_like"/>
    <property type="match status" value="1"/>
</dbReference>
<keyword evidence="9 12" id="KW-0560">Oxidoreductase</keyword>
<feature type="binding site" evidence="12">
    <location>
        <begin position="77"/>
        <end position="81"/>
    </location>
    <ligand>
        <name>substrate</name>
    </ligand>
</feature>
<feature type="active site" description="Nucleophile" evidence="12">
    <location>
        <position position="138"/>
    </location>
</feature>
<dbReference type="HAMAP" id="MF_00224">
    <property type="entry name" value="DHO_dh_type1"/>
    <property type="match status" value="1"/>
</dbReference>
<dbReference type="GO" id="GO:0044205">
    <property type="term" value="P:'de novo' UMP biosynthetic process"/>
    <property type="evidence" value="ECO:0007669"/>
    <property type="project" value="UniProtKB-UniRule"/>
</dbReference>
<keyword evidence="7 12" id="KW-0288">FMN</keyword>
<dbReference type="InterPro" id="IPR050074">
    <property type="entry name" value="DHO_dehydrogenase"/>
</dbReference>
<comment type="catalytic activity">
    <reaction evidence="11">
        <text>(S)-dihydroorotate + NAD(+) = orotate + NADH + H(+)</text>
        <dbReference type="Rhea" id="RHEA:13513"/>
        <dbReference type="ChEBI" id="CHEBI:15378"/>
        <dbReference type="ChEBI" id="CHEBI:30839"/>
        <dbReference type="ChEBI" id="CHEBI:30864"/>
        <dbReference type="ChEBI" id="CHEBI:57540"/>
        <dbReference type="ChEBI" id="CHEBI:57945"/>
        <dbReference type="EC" id="1.3.1.14"/>
    </reaction>
</comment>
<comment type="catalytic activity">
    <reaction evidence="12">
        <text>(S)-dihydroorotate + A = orotate + AH2</text>
        <dbReference type="Rhea" id="RHEA:18073"/>
        <dbReference type="ChEBI" id="CHEBI:13193"/>
        <dbReference type="ChEBI" id="CHEBI:17499"/>
        <dbReference type="ChEBI" id="CHEBI:30839"/>
        <dbReference type="ChEBI" id="CHEBI:30864"/>
    </reaction>
</comment>
<dbReference type="SUPFAM" id="SSF51395">
    <property type="entry name" value="FMN-linked oxidoreductases"/>
    <property type="match status" value="1"/>
</dbReference>
<dbReference type="PIRSF" id="PIRSF000164">
    <property type="entry name" value="DHO_oxidase"/>
    <property type="match status" value="1"/>
</dbReference>
<dbReference type="EMBL" id="CP059066">
    <property type="protein sequence ID" value="QSQ08768.1"/>
    <property type="molecule type" value="Genomic_DNA"/>
</dbReference>
<keyword evidence="5 12" id="KW-0963">Cytoplasm</keyword>
<feature type="binding site" evidence="12">
    <location>
        <begin position="251"/>
        <end position="252"/>
    </location>
    <ligand>
        <name>FMN</name>
        <dbReference type="ChEBI" id="CHEBI:58210"/>
    </ligand>
</feature>
<keyword evidence="15" id="KW-1185">Reference proteome</keyword>
<feature type="binding site" evidence="12">
    <location>
        <position position="173"/>
    </location>
    <ligand>
        <name>FMN</name>
        <dbReference type="ChEBI" id="CHEBI:58210"/>
    </ligand>
</feature>
<dbReference type="AlphaFoldDB" id="A0A8A0RME4"/>
<feature type="binding site" evidence="12">
    <location>
        <position position="225"/>
    </location>
    <ligand>
        <name>FMN</name>
        <dbReference type="ChEBI" id="CHEBI:58210"/>
    </ligand>
</feature>
<sequence length="314" mass="33918">MSDIIFEVRIKGPDPKRELIMKNPVMTASGTFGFGREYSRLYDLNRLGAITVKGITIEPRRGNPPPRLIETPSGILNSIGLQNPGLEGFIGDELPYLRRLSTPVIVNISGNTIEEYAFLASELDRVEGVSALEVNVSCPNVKEGCMAFGIKKDSLFSVVSAVRKSTTLPVIVKLSPNVRDIAEMAETAENAGADAVSLVNTFLGMAIDIDRKKPLLANTFGGLSGPAIKPIALRMVWEVYERVDIPVIGMGGIMNWKDAVEFILAGAASVAVGTANFVNPTAPLEIIDGIENYMIREGINDIRELIGLGHRLPA</sequence>
<evidence type="ECO:0000256" key="11">
    <source>
        <dbReference type="ARBA" id="ARBA00048996"/>
    </source>
</evidence>
<dbReference type="InterPro" id="IPR024920">
    <property type="entry name" value="Dihydroorotate_DH_1"/>
</dbReference>
<evidence type="ECO:0000256" key="10">
    <source>
        <dbReference type="ARBA" id="ARBA00023027"/>
    </source>
</evidence>
<dbReference type="InterPro" id="IPR012135">
    <property type="entry name" value="Dihydroorotate_DH_1_2"/>
</dbReference>
<comment type="cofactor">
    <cofactor evidence="12">
        <name>FMN</name>
        <dbReference type="ChEBI" id="CHEBI:58210"/>
    </cofactor>
    <text evidence="12">Binds 1 FMN per subunit.</text>
</comment>
<comment type="similarity">
    <text evidence="4 12">Belongs to the dihydroorotate dehydrogenase family. Type 1 subfamily.</text>
</comment>
<feature type="binding site" evidence="12">
    <location>
        <position position="135"/>
    </location>
    <ligand>
        <name>FMN</name>
        <dbReference type="ChEBI" id="CHEBI:58210"/>
    </ligand>
</feature>
<dbReference type="UniPathway" id="UPA00070"/>
<dbReference type="Gene3D" id="3.20.20.70">
    <property type="entry name" value="Aldolase class I"/>
    <property type="match status" value="1"/>
</dbReference>
<evidence type="ECO:0000256" key="6">
    <source>
        <dbReference type="ARBA" id="ARBA00022630"/>
    </source>
</evidence>
<feature type="binding site" evidence="12">
    <location>
        <position position="53"/>
    </location>
    <ligand>
        <name>substrate</name>
    </ligand>
</feature>
<organism evidence="14 15">
    <name type="scientific">Koleobacter methoxysyntrophicus</name>
    <dbReference type="NCBI Taxonomy" id="2751313"/>
    <lineage>
        <taxon>Bacteria</taxon>
        <taxon>Bacillati</taxon>
        <taxon>Bacillota</taxon>
        <taxon>Clostridia</taxon>
        <taxon>Koleobacterales</taxon>
        <taxon>Koleobacteraceae</taxon>
        <taxon>Koleobacter</taxon>
    </lineage>
</organism>
<feature type="binding site" evidence="12">
    <location>
        <position position="199"/>
    </location>
    <ligand>
        <name>FMN</name>
        <dbReference type="ChEBI" id="CHEBI:58210"/>
    </ligand>
</feature>
<evidence type="ECO:0000256" key="2">
    <source>
        <dbReference type="ARBA" id="ARBA00004496"/>
    </source>
</evidence>
<dbReference type="GO" id="GO:0004589">
    <property type="term" value="F:dihydroorotate dehydrogenase (NAD+) activity"/>
    <property type="evidence" value="ECO:0007669"/>
    <property type="project" value="UniProtKB-EC"/>
</dbReference>
<evidence type="ECO:0000256" key="8">
    <source>
        <dbReference type="ARBA" id="ARBA00022975"/>
    </source>
</evidence>
<proteinExistence type="inferred from homology"/>
<dbReference type="KEGG" id="kme:H0A61_01113"/>
<dbReference type="InterPro" id="IPR005720">
    <property type="entry name" value="Dihydroorotate_DH_cat"/>
</dbReference>
<evidence type="ECO:0000313" key="14">
    <source>
        <dbReference type="EMBL" id="QSQ08768.1"/>
    </source>
</evidence>
<accession>A0A8A0RME4</accession>
<name>A0A8A0RME4_9FIRM</name>
<feature type="binding site" evidence="12">
    <location>
        <position position="135"/>
    </location>
    <ligand>
        <name>substrate</name>
    </ligand>
</feature>
<evidence type="ECO:0000259" key="13">
    <source>
        <dbReference type="Pfam" id="PF01180"/>
    </source>
</evidence>
<dbReference type="RefSeq" id="WP_206708971.1">
    <property type="nucleotide sequence ID" value="NZ_CP059066.1"/>
</dbReference>
<feature type="binding site" evidence="12">
    <location>
        <begin position="53"/>
        <end position="54"/>
    </location>
    <ligand>
        <name>FMN</name>
        <dbReference type="ChEBI" id="CHEBI:58210"/>
    </ligand>
</feature>
<feature type="binding site" evidence="12">
    <location>
        <begin position="200"/>
        <end position="201"/>
    </location>
    <ligand>
        <name>substrate</name>
    </ligand>
</feature>
<dbReference type="FunFam" id="3.20.20.70:FF:000027">
    <property type="entry name" value="Dihydropyrimidine dehydrogenase [NADP(+)]"/>
    <property type="match status" value="1"/>
</dbReference>
<keyword evidence="8 12" id="KW-0665">Pyrimidine biosynthesis</keyword>
<dbReference type="PROSITE" id="PS00911">
    <property type="entry name" value="DHODEHASE_1"/>
    <property type="match status" value="1"/>
</dbReference>
<dbReference type="PANTHER" id="PTHR48109:SF1">
    <property type="entry name" value="DIHYDROOROTATE DEHYDROGENASE (FUMARATE)"/>
    <property type="match status" value="1"/>
</dbReference>
<evidence type="ECO:0000256" key="9">
    <source>
        <dbReference type="ARBA" id="ARBA00023002"/>
    </source>
</evidence>
<evidence type="ECO:0000256" key="1">
    <source>
        <dbReference type="ARBA" id="ARBA00003616"/>
    </source>
</evidence>
<evidence type="ECO:0000256" key="5">
    <source>
        <dbReference type="ARBA" id="ARBA00022490"/>
    </source>
</evidence>
<dbReference type="GO" id="GO:0006207">
    <property type="term" value="P:'de novo' pyrimidine nucleobase biosynthetic process"/>
    <property type="evidence" value="ECO:0007669"/>
    <property type="project" value="InterPro"/>
</dbReference>
<gene>
    <name evidence="12 14" type="primary">pyrD</name>
    <name evidence="14" type="ORF">H0A61_01113</name>
</gene>
<evidence type="ECO:0000256" key="3">
    <source>
        <dbReference type="ARBA" id="ARBA00004715"/>
    </source>
</evidence>
<protein>
    <recommendedName>
        <fullName evidence="12">Dihydroorotate dehydrogenase</fullName>
        <shortName evidence="12">DHOD</shortName>
        <shortName evidence="12">DHODase</shortName>
        <shortName evidence="12">DHOdehase</shortName>
        <ecNumber evidence="12">1.3.-.-</ecNumber>
    </recommendedName>
</protein>
<dbReference type="Pfam" id="PF01180">
    <property type="entry name" value="DHO_dh"/>
    <property type="match status" value="1"/>
</dbReference>
<evidence type="ECO:0000313" key="15">
    <source>
        <dbReference type="Proteomes" id="UP000662904"/>
    </source>
</evidence>
<feature type="binding site" evidence="12">
    <location>
        <begin position="273"/>
        <end position="274"/>
    </location>
    <ligand>
        <name>FMN</name>
        <dbReference type="ChEBI" id="CHEBI:58210"/>
    </ligand>
</feature>
<feature type="domain" description="Dihydroorotate dehydrogenase catalytic" evidence="13">
    <location>
        <begin position="21"/>
        <end position="294"/>
    </location>
</feature>
<feature type="binding site" evidence="12">
    <location>
        <position position="107"/>
    </location>
    <ligand>
        <name>FMN</name>
        <dbReference type="ChEBI" id="CHEBI:58210"/>
    </ligand>
</feature>
<dbReference type="InterPro" id="IPR033888">
    <property type="entry name" value="DHOD_1B"/>
</dbReference>
<comment type="subcellular location">
    <subcellularLocation>
        <location evidence="2 12">Cytoplasm</location>
    </subcellularLocation>
</comment>
<dbReference type="GO" id="GO:0005737">
    <property type="term" value="C:cytoplasm"/>
    <property type="evidence" value="ECO:0007669"/>
    <property type="project" value="UniProtKB-SubCell"/>
</dbReference>
<evidence type="ECO:0000256" key="4">
    <source>
        <dbReference type="ARBA" id="ARBA00008008"/>
    </source>
</evidence>
<dbReference type="PANTHER" id="PTHR48109">
    <property type="entry name" value="DIHYDROOROTATE DEHYDROGENASE (QUINONE), MITOCHONDRIAL-RELATED"/>
    <property type="match status" value="1"/>
</dbReference>
<reference evidence="14" key="1">
    <citation type="submission" date="2020-07" db="EMBL/GenBank/DDBJ databases">
        <title>Koleobacter methoxysyntrophicus gen. nov., sp. nov., a novel anaerobic bacterium isolated from deep subsurface oil field and proposal of Koleobacterales ord. nov. in the phylum Firmicutes.</title>
        <authorList>
            <person name="Sakamoto S."/>
            <person name="Tamaki H."/>
        </authorList>
    </citation>
    <scope>NUCLEOTIDE SEQUENCE</scope>
    <source>
        <strain evidence="14">NRmbB1</strain>
    </source>
</reference>
<dbReference type="Proteomes" id="UP000662904">
    <property type="component" value="Chromosome"/>
</dbReference>
<dbReference type="EC" id="1.3.-.-" evidence="12"/>
<dbReference type="NCBIfam" id="NF005574">
    <property type="entry name" value="PRK07259.1"/>
    <property type="match status" value="1"/>
</dbReference>
<keyword evidence="10" id="KW-0520">NAD</keyword>
<comment type="pathway">
    <text evidence="3">Pyrimidine metabolism; UMP biosynthesis via de novo pathway; orotate from (S)-dihydroorotate (NAD(+) route): step 1/1.</text>
</comment>
<feature type="binding site" evidence="12">
    <location>
        <position position="29"/>
    </location>
    <ligand>
        <name>FMN</name>
        <dbReference type="ChEBI" id="CHEBI:58210"/>
    </ligand>
</feature>
<evidence type="ECO:0000256" key="7">
    <source>
        <dbReference type="ARBA" id="ARBA00022643"/>
    </source>
</evidence>
<keyword evidence="6 12" id="KW-0285">Flavoprotein</keyword>
<dbReference type="InterPro" id="IPR049622">
    <property type="entry name" value="Dihydroorotate_DH_I"/>
</dbReference>
<comment type="function">
    <text evidence="1">Catalyzes the conversion of dihydroorotate to orotate with NAD(+) as electron acceptor.</text>
</comment>
<dbReference type="InterPro" id="IPR001295">
    <property type="entry name" value="Dihydroorotate_DH_CS"/>
</dbReference>